<evidence type="ECO:0000256" key="6">
    <source>
        <dbReference type="ARBA" id="ARBA00022503"/>
    </source>
</evidence>
<feature type="domain" description="Orn/Lys/Arg decarboxylases family 1 pyridoxal-P attachment site" evidence="14">
    <location>
        <begin position="9"/>
        <end position="372"/>
    </location>
</feature>
<evidence type="ECO:0000256" key="11">
    <source>
        <dbReference type="ARBA" id="ARBA00023211"/>
    </source>
</evidence>
<evidence type="ECO:0000256" key="1">
    <source>
        <dbReference type="ARBA" id="ARBA00001933"/>
    </source>
</evidence>
<evidence type="ECO:0000256" key="5">
    <source>
        <dbReference type="ARBA" id="ARBA00012168"/>
    </source>
</evidence>
<dbReference type="InterPro" id="IPR015421">
    <property type="entry name" value="PyrdxlP-dep_Trfase_major"/>
</dbReference>
<dbReference type="InterPro" id="IPR020855">
    <property type="entry name" value="Ureohydrolase_Mn_BS"/>
</dbReference>
<evidence type="ECO:0000256" key="4">
    <source>
        <dbReference type="ARBA" id="ARBA00010671"/>
    </source>
</evidence>
<evidence type="ECO:0000256" key="7">
    <source>
        <dbReference type="ARBA" id="ARBA00022723"/>
    </source>
</evidence>
<dbReference type="CDD" id="cd09989">
    <property type="entry name" value="Arginase"/>
    <property type="match status" value="1"/>
</dbReference>
<evidence type="ECO:0000313" key="17">
    <source>
        <dbReference type="Proteomes" id="UP000263486"/>
    </source>
</evidence>
<keyword evidence="16" id="KW-0032">Aminotransferase</keyword>
<keyword evidence="12" id="KW-0456">Lyase</keyword>
<protein>
    <recommendedName>
        <fullName evidence="5">arginase</fullName>
        <ecNumber evidence="5">3.5.3.1</ecNumber>
    </recommendedName>
</protein>
<dbReference type="InterPro" id="IPR008286">
    <property type="entry name" value="Prn/Lys/Arg_de-COase_C"/>
</dbReference>
<comment type="similarity">
    <text evidence="13">Belongs to the arginase family.</text>
</comment>
<evidence type="ECO:0000313" key="16">
    <source>
        <dbReference type="EMBL" id="REI40628.1"/>
    </source>
</evidence>
<dbReference type="Pfam" id="PF01276">
    <property type="entry name" value="OKR_DC_1"/>
    <property type="match status" value="1"/>
</dbReference>
<comment type="caution">
    <text evidence="16">The sequence shown here is derived from an EMBL/GenBank/DDBJ whole genome shotgun (WGS) entry which is preliminary data.</text>
</comment>
<comment type="cofactor">
    <cofactor evidence="1">
        <name>pyridoxal 5'-phosphate</name>
        <dbReference type="ChEBI" id="CHEBI:597326"/>
    </cofactor>
</comment>
<dbReference type="Gene3D" id="3.40.640.10">
    <property type="entry name" value="Type I PLP-dependent aspartate aminotransferase-like (Major domain)"/>
    <property type="match status" value="1"/>
</dbReference>
<proteinExistence type="inferred from homology"/>
<dbReference type="PROSITE" id="PS01053">
    <property type="entry name" value="ARGINASE_1"/>
    <property type="match status" value="1"/>
</dbReference>
<keyword evidence="6" id="KW-0056">Arginine metabolism</keyword>
<evidence type="ECO:0000259" key="15">
    <source>
        <dbReference type="Pfam" id="PF03711"/>
    </source>
</evidence>
<dbReference type="InterPro" id="IPR000310">
    <property type="entry name" value="Orn/Lys/Arg_deCO2ase_major_dom"/>
</dbReference>
<reference evidence="16 17" key="1">
    <citation type="submission" date="2018-08" db="EMBL/GenBank/DDBJ databases">
        <title>Draft genome sequence of Psychrilyobacter sp. strain SD5 isolated from Black Sea water.</title>
        <authorList>
            <person name="Yadav S."/>
            <person name="Villanueva L."/>
            <person name="Damste J.S.S."/>
        </authorList>
    </citation>
    <scope>NUCLEOTIDE SEQUENCE [LARGE SCALE GENOMIC DNA]</scope>
    <source>
        <strain evidence="16 17">SD5</strain>
    </source>
</reference>
<dbReference type="PANTHER" id="PTHR43277">
    <property type="entry name" value="ARGININE DECARBOXYLASE"/>
    <property type="match status" value="1"/>
</dbReference>
<dbReference type="SUPFAM" id="SSF55904">
    <property type="entry name" value="Ornithine decarboxylase C-terminal domain"/>
    <property type="match status" value="1"/>
</dbReference>
<dbReference type="Gene3D" id="3.90.100.10">
    <property type="entry name" value="Orn/Lys/Arg decarboxylase, C-terminal domain"/>
    <property type="match status" value="1"/>
</dbReference>
<evidence type="ECO:0000256" key="13">
    <source>
        <dbReference type="PROSITE-ProRule" id="PRU00742"/>
    </source>
</evidence>
<dbReference type="InterPro" id="IPR023696">
    <property type="entry name" value="Ureohydrolase_dom_sf"/>
</dbReference>
<dbReference type="EMBL" id="QUAJ01000017">
    <property type="protein sequence ID" value="REI40628.1"/>
    <property type="molecule type" value="Genomic_DNA"/>
</dbReference>
<dbReference type="SUPFAM" id="SSF53383">
    <property type="entry name" value="PLP-dependent transferases"/>
    <property type="match status" value="1"/>
</dbReference>
<keyword evidence="11" id="KW-0464">Manganese</keyword>
<dbReference type="CDD" id="cd00615">
    <property type="entry name" value="Orn_deC_like"/>
    <property type="match status" value="1"/>
</dbReference>
<evidence type="ECO:0000259" key="14">
    <source>
        <dbReference type="Pfam" id="PF01276"/>
    </source>
</evidence>
<dbReference type="Pfam" id="PF03711">
    <property type="entry name" value="OKR_DC_1_C"/>
    <property type="match status" value="1"/>
</dbReference>
<keyword evidence="16" id="KW-0808">Transferase</keyword>
<dbReference type="PROSITE" id="PS51409">
    <property type="entry name" value="ARGINASE_2"/>
    <property type="match status" value="1"/>
</dbReference>
<dbReference type="InterPro" id="IPR036633">
    <property type="entry name" value="Prn/Lys/Arg_de-COase_C_sf"/>
</dbReference>
<name>A0ABX9KFM5_9FUSO</name>
<dbReference type="RefSeq" id="WP_114642727.1">
    <property type="nucleotide sequence ID" value="NZ_JAACIO010000017.1"/>
</dbReference>
<dbReference type="Gene3D" id="3.40.800.10">
    <property type="entry name" value="Ureohydrolase domain"/>
    <property type="match status" value="1"/>
</dbReference>
<dbReference type="PRINTS" id="PR00116">
    <property type="entry name" value="ARGINASE"/>
</dbReference>
<keyword evidence="17" id="KW-1185">Reference proteome</keyword>
<accession>A0ABX9KFM5</accession>
<keyword evidence="7" id="KW-0479">Metal-binding</keyword>
<evidence type="ECO:0000256" key="10">
    <source>
        <dbReference type="ARBA" id="ARBA00022898"/>
    </source>
</evidence>
<dbReference type="SUPFAM" id="SSF52768">
    <property type="entry name" value="Arginase/deacetylase"/>
    <property type="match status" value="1"/>
</dbReference>
<dbReference type="InterPro" id="IPR006035">
    <property type="entry name" value="Ureohydrolase"/>
</dbReference>
<evidence type="ECO:0000256" key="3">
    <source>
        <dbReference type="ARBA" id="ARBA00005098"/>
    </source>
</evidence>
<keyword evidence="10" id="KW-0663">Pyridoxal phosphate</keyword>
<keyword evidence="8" id="KW-0210">Decarboxylase</keyword>
<dbReference type="Pfam" id="PF00491">
    <property type="entry name" value="Arginase"/>
    <property type="match status" value="1"/>
</dbReference>
<comment type="pathway">
    <text evidence="3">Nitrogen metabolism; urea cycle; L-ornithine and urea from L-arginine: step 1/1.</text>
</comment>
<evidence type="ECO:0000256" key="9">
    <source>
        <dbReference type="ARBA" id="ARBA00022801"/>
    </source>
</evidence>
<comment type="cofactor">
    <cofactor evidence="2">
        <name>Mn(2+)</name>
        <dbReference type="ChEBI" id="CHEBI:29035"/>
    </cofactor>
</comment>
<dbReference type="PANTHER" id="PTHR43277:SF4">
    <property type="entry name" value="ARGININE DECARBOXYLASE"/>
    <property type="match status" value="1"/>
</dbReference>
<dbReference type="InterPro" id="IPR015424">
    <property type="entry name" value="PyrdxlP-dep_Trfase"/>
</dbReference>
<comment type="similarity">
    <text evidence="4">Belongs to the Orn/Lys/Arg decarboxylase class-I family.</text>
</comment>
<dbReference type="InterPro" id="IPR014033">
    <property type="entry name" value="Arginase"/>
</dbReference>
<dbReference type="GO" id="GO:0008483">
    <property type="term" value="F:transaminase activity"/>
    <property type="evidence" value="ECO:0007669"/>
    <property type="project" value="UniProtKB-KW"/>
</dbReference>
<dbReference type="InterPro" id="IPR052357">
    <property type="entry name" value="Orn_Lys_Arg_decarboxylase-I"/>
</dbReference>
<keyword evidence="9" id="KW-0378">Hydrolase</keyword>
<evidence type="ECO:0000256" key="8">
    <source>
        <dbReference type="ARBA" id="ARBA00022793"/>
    </source>
</evidence>
<dbReference type="Proteomes" id="UP000263486">
    <property type="component" value="Unassembled WGS sequence"/>
</dbReference>
<evidence type="ECO:0000256" key="12">
    <source>
        <dbReference type="ARBA" id="ARBA00023239"/>
    </source>
</evidence>
<sequence>MYKLNQKETPIFSVLKDVYAAREVIPFHVPGHKQGAGVEKEFYDFMGPNPFKIDVTIFEMVDGLHNPKTHIKRALELAADAYGARESFFCINGTSGAIQAMIMSAVKAGDKILVPRNTHKSVNAGVILSGAQPVYMDPEIDHENGIAHGVAPETVERTLRENPDASAVLIINPTYYGVATDLKKIVEIVHEYDIPLLVDEAHGPHLRFSEELPLSAMEAGADACAQSTHKIIGAMTQGSILHVQGDRISYGKMRQVLSLLQTTSPSYILLASLDCARKQIALDGADLIKKSIERADILREEINKIDGFKCFGREVLDGMGKYSFDPTKIAISARDLGLTGYQLERIFVDKYNIQPELSDFYNVLLVTTFGDTLKSHESVIAAVKEISNETKHEGEIPTFKDIPNVPEMEQNPREAFFSEKTRTRLEEAVGAISGEFIMAYPPGIPILCPGERITEEIIDYVEDLKKAGLSVQGLEDVNLENINIIQEIDAVYLFVEKVQNFILGVPFNLGAAVTGTEFAIDYLFGEYPELKNVIELIEPVREDENLFDKRLKFVNSVISTSKVLAERTRELVTSGYRPIVVGGDHSISLGSISGLLAEKRDAGVIWIDAHADMNTADTSPSGNIHGMVLAALMGHGDAKLTRLNKGNFLDPKKVLLFGARDLDPGELNFIEKYGVNLITHDEVLEMGLVAALEKAKEMLQVEELHISFDLDSVDPNFAPGVSVPVNDGFEKEEILEIFSILFENYKITSVDIVELNPLTDKDGKSVDFVKELIDFLDGVGR</sequence>
<gene>
    <name evidence="16" type="ORF">DYH56_09995</name>
</gene>
<organism evidence="16 17">
    <name type="scientific">Psychrilyobacter piezotolerans</name>
    <dbReference type="NCBI Taxonomy" id="2293438"/>
    <lineage>
        <taxon>Bacteria</taxon>
        <taxon>Fusobacteriati</taxon>
        <taxon>Fusobacteriota</taxon>
        <taxon>Fusobacteriia</taxon>
        <taxon>Fusobacteriales</taxon>
        <taxon>Fusobacteriaceae</taxon>
        <taxon>Psychrilyobacter</taxon>
    </lineage>
</organism>
<dbReference type="EC" id="3.5.3.1" evidence="5"/>
<evidence type="ECO:0000256" key="2">
    <source>
        <dbReference type="ARBA" id="ARBA00001936"/>
    </source>
</evidence>
<feature type="domain" description="Orn/Lys/Arg decarboxylase C-terminal" evidence="15">
    <location>
        <begin position="405"/>
        <end position="473"/>
    </location>
</feature>